<organism evidence="1 2">
    <name type="scientific">Diploptera punctata</name>
    <name type="common">Pacific beetle cockroach</name>
    <dbReference type="NCBI Taxonomy" id="6984"/>
    <lineage>
        <taxon>Eukaryota</taxon>
        <taxon>Metazoa</taxon>
        <taxon>Ecdysozoa</taxon>
        <taxon>Arthropoda</taxon>
        <taxon>Hexapoda</taxon>
        <taxon>Insecta</taxon>
        <taxon>Pterygota</taxon>
        <taxon>Neoptera</taxon>
        <taxon>Polyneoptera</taxon>
        <taxon>Dictyoptera</taxon>
        <taxon>Blattodea</taxon>
        <taxon>Blaberoidea</taxon>
        <taxon>Blaberidae</taxon>
        <taxon>Diplopterinae</taxon>
        <taxon>Diploptera</taxon>
    </lineage>
</organism>
<evidence type="ECO:0000313" key="2">
    <source>
        <dbReference type="Proteomes" id="UP001233999"/>
    </source>
</evidence>
<sequence length="75" mass="8920">DRNNVKRLSINENKLLNISQFFEKMVSVYHLAMLTPSKHRFLNYYGWISSNFSSESTLVERRLSFNISARRVYDS</sequence>
<accession>A0AAD8AKU3</accession>
<name>A0AAD8AKU3_DIPPU</name>
<keyword evidence="2" id="KW-1185">Reference proteome</keyword>
<gene>
    <name evidence="1" type="ORF">L9F63_009201</name>
</gene>
<feature type="non-terminal residue" evidence="1">
    <location>
        <position position="1"/>
    </location>
</feature>
<reference evidence="1" key="1">
    <citation type="journal article" date="2023" name="IScience">
        <title>Live-bearing cockroach genome reveals convergent evolutionary mechanisms linked to viviparity in insects and beyond.</title>
        <authorList>
            <person name="Fouks B."/>
            <person name="Harrison M.C."/>
            <person name="Mikhailova A.A."/>
            <person name="Marchal E."/>
            <person name="English S."/>
            <person name="Carruthers M."/>
            <person name="Jennings E.C."/>
            <person name="Chiamaka E.L."/>
            <person name="Frigard R.A."/>
            <person name="Pippel M."/>
            <person name="Attardo G.M."/>
            <person name="Benoit J.B."/>
            <person name="Bornberg-Bauer E."/>
            <person name="Tobe S.S."/>
        </authorList>
    </citation>
    <scope>NUCLEOTIDE SEQUENCE</scope>
    <source>
        <strain evidence="1">Stay&amp;Tobe</strain>
    </source>
</reference>
<dbReference type="AlphaFoldDB" id="A0AAD8AKU3"/>
<feature type="non-terminal residue" evidence="1">
    <location>
        <position position="75"/>
    </location>
</feature>
<dbReference type="EMBL" id="JASPKZ010000418">
    <property type="protein sequence ID" value="KAJ9600511.1"/>
    <property type="molecule type" value="Genomic_DNA"/>
</dbReference>
<dbReference type="Proteomes" id="UP001233999">
    <property type="component" value="Unassembled WGS sequence"/>
</dbReference>
<comment type="caution">
    <text evidence="1">The sequence shown here is derived from an EMBL/GenBank/DDBJ whole genome shotgun (WGS) entry which is preliminary data.</text>
</comment>
<protein>
    <submittedName>
        <fullName evidence="1">Uncharacterized protein</fullName>
    </submittedName>
</protein>
<proteinExistence type="predicted"/>
<evidence type="ECO:0000313" key="1">
    <source>
        <dbReference type="EMBL" id="KAJ9600511.1"/>
    </source>
</evidence>
<reference evidence="1" key="2">
    <citation type="submission" date="2023-05" db="EMBL/GenBank/DDBJ databases">
        <authorList>
            <person name="Fouks B."/>
        </authorList>
    </citation>
    <scope>NUCLEOTIDE SEQUENCE</scope>
    <source>
        <strain evidence="1">Stay&amp;Tobe</strain>
        <tissue evidence="1">Testes</tissue>
    </source>
</reference>